<dbReference type="GO" id="GO:0004867">
    <property type="term" value="F:serine-type endopeptidase inhibitor activity"/>
    <property type="evidence" value="ECO:0007669"/>
    <property type="project" value="UniProtKB-KW"/>
</dbReference>
<feature type="compositionally biased region" description="Low complexity" evidence="4">
    <location>
        <begin position="209"/>
        <end position="250"/>
    </location>
</feature>
<dbReference type="Gene3D" id="2.30.39.10">
    <property type="entry name" value="Alpha-1-antitrypsin, domain 1"/>
    <property type="match status" value="1"/>
</dbReference>
<feature type="domain" description="Serpin" evidence="6">
    <location>
        <begin position="1215"/>
        <end position="1660"/>
    </location>
</feature>
<evidence type="ECO:0000259" key="6">
    <source>
        <dbReference type="SMART" id="SM00093"/>
    </source>
</evidence>
<dbReference type="SUPFAM" id="SSF56574">
    <property type="entry name" value="Serpins"/>
    <property type="match status" value="1"/>
</dbReference>
<feature type="compositionally biased region" description="Polar residues" evidence="4">
    <location>
        <begin position="1120"/>
        <end position="1133"/>
    </location>
</feature>
<dbReference type="PANTHER" id="PTHR11461:SF372">
    <property type="entry name" value="ACCESSORY GLAND PROTEIN ACP76A-RELATED"/>
    <property type="match status" value="1"/>
</dbReference>
<evidence type="ECO:0000256" key="3">
    <source>
        <dbReference type="RuleBase" id="RU000411"/>
    </source>
</evidence>
<dbReference type="InterPro" id="IPR042185">
    <property type="entry name" value="Serpin_sf_2"/>
</dbReference>
<keyword evidence="2" id="KW-0722">Serine protease inhibitor</keyword>
<feature type="compositionally biased region" description="Low complexity" evidence="4">
    <location>
        <begin position="1102"/>
        <end position="1119"/>
    </location>
</feature>
<dbReference type="InterPro" id="IPR042178">
    <property type="entry name" value="Serpin_sf_1"/>
</dbReference>
<dbReference type="GO" id="GO:0005615">
    <property type="term" value="C:extracellular space"/>
    <property type="evidence" value="ECO:0007669"/>
    <property type="project" value="InterPro"/>
</dbReference>
<feature type="compositionally biased region" description="Low complexity" evidence="4">
    <location>
        <begin position="1079"/>
        <end position="1091"/>
    </location>
</feature>
<dbReference type="Pfam" id="PF00079">
    <property type="entry name" value="Serpin"/>
    <property type="match status" value="1"/>
</dbReference>
<dbReference type="Proteomes" id="UP001159042">
    <property type="component" value="Unassembled WGS sequence"/>
</dbReference>
<reference evidence="7 8" key="1">
    <citation type="journal article" date="2023" name="Insect Mol. Biol.">
        <title>Genome sequencing provides insights into the evolution of gene families encoding plant cell wall-degrading enzymes in longhorned beetles.</title>
        <authorList>
            <person name="Shin N.R."/>
            <person name="Okamura Y."/>
            <person name="Kirsch R."/>
            <person name="Pauchet Y."/>
        </authorList>
    </citation>
    <scope>NUCLEOTIDE SEQUENCE [LARGE SCALE GENOMIC DNA]</scope>
    <source>
        <strain evidence="7">EAD_L_NR</strain>
    </source>
</reference>
<dbReference type="InterPro" id="IPR023796">
    <property type="entry name" value="Serpin_dom"/>
</dbReference>
<dbReference type="Gene3D" id="3.30.497.10">
    <property type="entry name" value="Antithrombin, subunit I, domain 2"/>
    <property type="match status" value="1"/>
</dbReference>
<comment type="caution">
    <text evidence="7">The sequence shown here is derived from an EMBL/GenBank/DDBJ whole genome shotgun (WGS) entry which is preliminary data.</text>
</comment>
<accession>A0AAV8W5N3</accession>
<evidence type="ECO:0000256" key="5">
    <source>
        <dbReference type="SAM" id="SignalP"/>
    </source>
</evidence>
<protein>
    <recommendedName>
        <fullName evidence="6">Serpin domain-containing protein</fullName>
    </recommendedName>
</protein>
<dbReference type="PANTHER" id="PTHR11461">
    <property type="entry name" value="SERINE PROTEASE INHIBITOR, SERPIN"/>
    <property type="match status" value="1"/>
</dbReference>
<name>A0AAV8W5N3_9CUCU</name>
<feature type="chain" id="PRO_5043709539" description="Serpin domain-containing protein" evidence="5">
    <location>
        <begin position="24"/>
        <end position="1664"/>
    </location>
</feature>
<dbReference type="InterPro" id="IPR036186">
    <property type="entry name" value="Serpin_sf"/>
</dbReference>
<evidence type="ECO:0000256" key="1">
    <source>
        <dbReference type="ARBA" id="ARBA00022690"/>
    </source>
</evidence>
<feature type="region of interest" description="Disordered" evidence="4">
    <location>
        <begin position="187"/>
        <end position="262"/>
    </location>
</feature>
<organism evidence="7 8">
    <name type="scientific">Exocentrus adspersus</name>
    <dbReference type="NCBI Taxonomy" id="1586481"/>
    <lineage>
        <taxon>Eukaryota</taxon>
        <taxon>Metazoa</taxon>
        <taxon>Ecdysozoa</taxon>
        <taxon>Arthropoda</taxon>
        <taxon>Hexapoda</taxon>
        <taxon>Insecta</taxon>
        <taxon>Pterygota</taxon>
        <taxon>Neoptera</taxon>
        <taxon>Endopterygota</taxon>
        <taxon>Coleoptera</taxon>
        <taxon>Polyphaga</taxon>
        <taxon>Cucujiformia</taxon>
        <taxon>Chrysomeloidea</taxon>
        <taxon>Cerambycidae</taxon>
        <taxon>Lamiinae</taxon>
        <taxon>Acanthocinini</taxon>
        <taxon>Exocentrus</taxon>
    </lineage>
</organism>
<feature type="compositionally biased region" description="Low complexity" evidence="4">
    <location>
        <begin position="383"/>
        <end position="400"/>
    </location>
</feature>
<feature type="region of interest" description="Disordered" evidence="4">
    <location>
        <begin position="383"/>
        <end position="402"/>
    </location>
</feature>
<gene>
    <name evidence="7" type="ORF">NQ315_008422</name>
</gene>
<dbReference type="EMBL" id="JANEYG010000008">
    <property type="protein sequence ID" value="KAJ8921793.1"/>
    <property type="molecule type" value="Genomic_DNA"/>
</dbReference>
<dbReference type="PROSITE" id="PS00284">
    <property type="entry name" value="SERPIN"/>
    <property type="match status" value="1"/>
</dbReference>
<comment type="similarity">
    <text evidence="3">Belongs to the serpin family.</text>
</comment>
<dbReference type="SMART" id="SM00093">
    <property type="entry name" value="SERPIN"/>
    <property type="match status" value="1"/>
</dbReference>
<dbReference type="InterPro" id="IPR000215">
    <property type="entry name" value="Serpin_fam"/>
</dbReference>
<dbReference type="InterPro" id="IPR023795">
    <property type="entry name" value="Serpin_CS"/>
</dbReference>
<keyword evidence="1" id="KW-0646">Protease inhibitor</keyword>
<keyword evidence="5" id="KW-0732">Signal</keyword>
<proteinExistence type="inferred from homology"/>
<evidence type="ECO:0000256" key="4">
    <source>
        <dbReference type="SAM" id="MobiDB-lite"/>
    </source>
</evidence>
<sequence length="1664" mass="183100">MIKTWTGMRLLVLLIAGASLALSAEDSGDTDGEYSRKILGSSVVTSVSVIMDTGNGSKTVFTDAVGKPVPKPSSASELASPIDLLNPDRYEFYTFDDNGDLIKRLMSLEEIQGIIATGDSDGYDFDSFTSLGYLPEKRVNDVVNNVQNVLKEEMATHKTPPDPKPVFDTPDVSDSWSMILPAVFGNSGEDIKPEKPITHVTPDTIMLEPTLKSSTQPPPTSQKITSSITTFSSFSSSASTPRSTSTSQTPSPKPLTESDQKPVINVEIFSNSISTTEKPIDQISVENKPILELKPSTIYSLPTTTALPTTTKKSSSTVTIELPSKLPTLTGIKLTSSLPETITKQPQTFIPISIGSTLPTTKAPIRPTVEQLRVPSTSTLDLTQAATSTGTSTSTKLTTQNHLSTWRPGPFSAATTETETITQEPLLSTWVPKLTTTDKPQPPPKADYLPTLAQLLNLNKNTESTPSGLTATTTAAPETTKKDTTLFSVTTESIGEQSPTTTEYSIQDTTQSKTNFENVSTQRYVAEDLSTLNSEWLTTTLNETSTLRTENQVYESTTELPLEQSLNSDQKASATELLDQLLFTTNIYEINTELAEKTTEQQIFSNDDERFDTNTQEETKISEVKTELPITTTEQFLIKVTDEESTSDKTLMESIEQLLSQAVGNVEEVITTINNTQTIQDMLGNSNAKNMTQLQADSATVASSLVDTNDNARDETTTTQMSMLDAIASGESSILSESVGSLLSQIYESSRPTITTNDIALSTEKYPTPTVTASASTESEDKIEISTLGLDKLQTLSESNTVKNEATTSEPELTSTSGEIINESTTITYIPVNTVDKNDVKNTSKDDGFETHLINITIISSDITNNNIRNSSYKPAKLDVSLEQMLDEEFKRNASAFESTAVTEPIPTTTEKLEDKSPNEILNAEETMAALYNNPDLTSTEQPTTETTTQYTELLTTEYSTEASTLDTTEKFVPVREVPKRPTTIIIIKKTEKPPTLLYTTVNPVQSNEDTEITSVLDDTVTESTTYFKPETETTTQIVTERVSPSTTDLRDTNAPGITEKYTAVQTSKDTVGSETKVENSNLLNSTSTTENTKEKESDKIQPQQLSSTTTQISTTTESLKQQVSSVTNQQPSHGIVANKPESTWTLVPTIPPHKEDKPIRNDPSPIPPYPEVIDPPAPVDLEPKPLHGFGLEESTSRLDTDIYQFAQLCNELAFGFWKTVTSGLSSARSVFVSPFGATSLLAMVFLGARGATSGEMNEILRLDDMVTFNPHLIFKNVSESIKADEQDSGVASSAIIRELFSDRSKGKLLPFYKERAKAFYDGYVEEASFREIGDVIRRRTNLQVKKYTNGKISEYLKDSTINARPPLAGVSVNIFQTDCSQASTEGRDGELHFVVLPSIRQRRLIPVPAVVYKSGFLAGYEPSLDATAVALGTKDQTISTILVIPGQQGILTPGDGLARLEKRLVESSFKKGAWSRLLRSLIPRPGVEVQIPRFSHKSVINATVALKKMGLHELFDVEKADLRGLNGVANELFLSDMLQINTFATCGEKRIGETHHSEIYPATALRARNSRFHFFPRYMEHFESEESFWRSDLLEEPRDYQRAFPDPLLDFSFLSLPLSLRPRQARIPETPRLKFDRPFIYFVRHNPTGLILHMGRFNPRLLP</sequence>
<feature type="region of interest" description="Disordered" evidence="4">
    <location>
        <begin position="1066"/>
        <end position="1164"/>
    </location>
</feature>
<evidence type="ECO:0000313" key="8">
    <source>
        <dbReference type="Proteomes" id="UP001159042"/>
    </source>
</evidence>
<evidence type="ECO:0000313" key="7">
    <source>
        <dbReference type="EMBL" id="KAJ8921793.1"/>
    </source>
</evidence>
<evidence type="ECO:0000256" key="2">
    <source>
        <dbReference type="ARBA" id="ARBA00022900"/>
    </source>
</evidence>
<feature type="signal peptide" evidence="5">
    <location>
        <begin position="1"/>
        <end position="23"/>
    </location>
</feature>
<keyword evidence="8" id="KW-1185">Reference proteome</keyword>